<keyword evidence="4 10" id="KW-0808">Transferase</keyword>
<evidence type="ECO:0000256" key="6">
    <source>
        <dbReference type="ARBA" id="ARBA00047872"/>
    </source>
</evidence>
<dbReference type="Gene3D" id="3.40.1160.10">
    <property type="entry name" value="Acetylglutamate kinase-like"/>
    <property type="match status" value="1"/>
</dbReference>
<evidence type="ECO:0000256" key="3">
    <source>
        <dbReference type="ARBA" id="ARBA00022741"/>
    </source>
</evidence>
<keyword evidence="3" id="KW-0547">Nucleotide-binding</keyword>
<accession>A0A399SUA8</accession>
<dbReference type="OrthoDB" id="9799110at2"/>
<dbReference type="GO" id="GO:0009089">
    <property type="term" value="P:lysine biosynthetic process via diaminopimelate"/>
    <property type="evidence" value="ECO:0007669"/>
    <property type="project" value="TreeGrafter"/>
</dbReference>
<dbReference type="PANTHER" id="PTHR21499:SF70">
    <property type="entry name" value="ASPARTOKINASE"/>
    <property type="match status" value="1"/>
</dbReference>
<keyword evidence="4 10" id="KW-0418">Kinase</keyword>
<evidence type="ECO:0000313" key="10">
    <source>
        <dbReference type="EMBL" id="RIJ47550.1"/>
    </source>
</evidence>
<protein>
    <recommendedName>
        <fullName evidence="2">aspartate kinase</fullName>
        <ecNumber evidence="2">2.7.2.4</ecNumber>
    </recommendedName>
</protein>
<evidence type="ECO:0000313" key="11">
    <source>
        <dbReference type="Proteomes" id="UP000265926"/>
    </source>
</evidence>
<evidence type="ECO:0000259" key="9">
    <source>
        <dbReference type="Pfam" id="PF22468"/>
    </source>
</evidence>
<feature type="domain" description="Aspartate/glutamate/uridylate kinase" evidence="7">
    <location>
        <begin position="5"/>
        <end position="266"/>
    </location>
</feature>
<dbReference type="Gene3D" id="1.20.120.1320">
    <property type="entry name" value="Aspartokinase, catalytic domain"/>
    <property type="match status" value="1"/>
</dbReference>
<dbReference type="InterPro" id="IPR054352">
    <property type="entry name" value="ACT_Aspartokinase"/>
</dbReference>
<keyword evidence="5" id="KW-0067">ATP-binding</keyword>
<dbReference type="RefSeq" id="WP_119438436.1">
    <property type="nucleotide sequence ID" value="NZ_QWGR01000007.1"/>
</dbReference>
<evidence type="ECO:0000259" key="8">
    <source>
        <dbReference type="Pfam" id="PF13840"/>
    </source>
</evidence>
<dbReference type="CDD" id="cd04868">
    <property type="entry name" value="ACT_AK-like"/>
    <property type="match status" value="1"/>
</dbReference>
<evidence type="ECO:0000256" key="1">
    <source>
        <dbReference type="ARBA" id="ARBA00010122"/>
    </source>
</evidence>
<dbReference type="SUPFAM" id="SSF53633">
    <property type="entry name" value="Carbamate kinase-like"/>
    <property type="match status" value="1"/>
</dbReference>
<feature type="domain" description="Aspartokinase ACT" evidence="9">
    <location>
        <begin position="376"/>
        <end position="436"/>
    </location>
</feature>
<dbReference type="GO" id="GO:0009090">
    <property type="term" value="P:homoserine biosynthetic process"/>
    <property type="evidence" value="ECO:0007669"/>
    <property type="project" value="TreeGrafter"/>
</dbReference>
<dbReference type="Pfam" id="PF22468">
    <property type="entry name" value="ACT_9"/>
    <property type="match status" value="1"/>
</dbReference>
<evidence type="ECO:0000256" key="4">
    <source>
        <dbReference type="ARBA" id="ARBA00022777"/>
    </source>
</evidence>
<dbReference type="Pfam" id="PF13840">
    <property type="entry name" value="ACT_7"/>
    <property type="match status" value="1"/>
</dbReference>
<evidence type="ECO:0000256" key="2">
    <source>
        <dbReference type="ARBA" id="ARBA00013059"/>
    </source>
</evidence>
<comment type="caution">
    <text evidence="10">The sequence shown here is derived from an EMBL/GenBank/DDBJ whole genome shotgun (WGS) entry which is preliminary data.</text>
</comment>
<dbReference type="Proteomes" id="UP000265926">
    <property type="component" value="Unassembled WGS sequence"/>
</dbReference>
<dbReference type="Pfam" id="PF00696">
    <property type="entry name" value="AA_kinase"/>
    <property type="match status" value="1"/>
</dbReference>
<keyword evidence="11" id="KW-1185">Reference proteome</keyword>
<organism evidence="10 11">
    <name type="scientific">Maribellus luteus</name>
    <dbReference type="NCBI Taxonomy" id="2305463"/>
    <lineage>
        <taxon>Bacteria</taxon>
        <taxon>Pseudomonadati</taxon>
        <taxon>Bacteroidota</taxon>
        <taxon>Bacteroidia</taxon>
        <taxon>Marinilabiliales</taxon>
        <taxon>Prolixibacteraceae</taxon>
        <taxon>Maribellus</taxon>
    </lineage>
</organism>
<comment type="similarity">
    <text evidence="1">Belongs to the aspartokinase family.</text>
</comment>
<dbReference type="SUPFAM" id="SSF55021">
    <property type="entry name" value="ACT-like"/>
    <property type="match status" value="2"/>
</dbReference>
<dbReference type="GO" id="GO:0005829">
    <property type="term" value="C:cytosol"/>
    <property type="evidence" value="ECO:0007669"/>
    <property type="project" value="TreeGrafter"/>
</dbReference>
<feature type="domain" description="CASTOR ACT" evidence="8">
    <location>
        <begin position="296"/>
        <end position="354"/>
    </location>
</feature>
<dbReference type="Gene3D" id="3.30.2130.10">
    <property type="entry name" value="VC0802-like"/>
    <property type="match status" value="1"/>
</dbReference>
<reference evidence="10 11" key="1">
    <citation type="submission" date="2018-08" db="EMBL/GenBank/DDBJ databases">
        <title>Pallidiluteibacterium maritimus gen. nov., sp. nov., isolated from coastal sediment.</title>
        <authorList>
            <person name="Zhou L.Y."/>
        </authorList>
    </citation>
    <scope>NUCLEOTIDE SEQUENCE [LARGE SCALE GENOMIC DNA]</scope>
    <source>
        <strain evidence="10 11">XSD2</strain>
    </source>
</reference>
<dbReference type="EC" id="2.7.2.4" evidence="2"/>
<name>A0A399SUA8_9BACT</name>
<gene>
    <name evidence="10" type="ORF">D1614_13235</name>
</gene>
<comment type="catalytic activity">
    <reaction evidence="6">
        <text>L-aspartate + ATP = 4-phospho-L-aspartate + ADP</text>
        <dbReference type="Rhea" id="RHEA:23776"/>
        <dbReference type="ChEBI" id="CHEBI:29991"/>
        <dbReference type="ChEBI" id="CHEBI:30616"/>
        <dbReference type="ChEBI" id="CHEBI:57535"/>
        <dbReference type="ChEBI" id="CHEBI:456216"/>
        <dbReference type="EC" id="2.7.2.4"/>
    </reaction>
</comment>
<dbReference type="GO" id="GO:0005524">
    <property type="term" value="F:ATP binding"/>
    <property type="evidence" value="ECO:0007669"/>
    <property type="project" value="UniProtKB-KW"/>
</dbReference>
<dbReference type="AlphaFoldDB" id="A0A399SUA8"/>
<evidence type="ECO:0000256" key="5">
    <source>
        <dbReference type="ARBA" id="ARBA00022840"/>
    </source>
</evidence>
<dbReference type="InterPro" id="IPR001048">
    <property type="entry name" value="Asp/Glu/Uridylate_kinase"/>
</dbReference>
<dbReference type="InterPro" id="IPR036393">
    <property type="entry name" value="AceGlu_kinase-like_sf"/>
</dbReference>
<dbReference type="EMBL" id="QWGR01000007">
    <property type="protein sequence ID" value="RIJ47550.1"/>
    <property type="molecule type" value="Genomic_DNA"/>
</dbReference>
<proteinExistence type="inferred from homology"/>
<dbReference type="InterPro" id="IPR045865">
    <property type="entry name" value="ACT-like_dom_sf"/>
</dbReference>
<sequence length="438" mass="47277">MSDKVIRLGGGHLGNPESMGHLAQYLKHFVGRKFIVVSAVPALSAILSGNMATVLQREPEHDVLLTQLLSVHRNITSKEASDAYRQLAEQASGLLKGIALIGDYSRALKDQVLSFSEKLTAEIVKTIWPESQVLLPEQIGLQTTADYGSASFLAANNDYLKSLPAGSFIIPGTYGITENNKIARTGKTSADYTAAFLTRSLGVERLELWDLDFDFQRADPAIINNPEVIKRLTYSEASELAYFDHYSFHPRTVEPLESTHIPIEVLSSASSDGVVETVINTETFIEDQIVKSVACTDDISLLKLDGPGVGLKPGILARVTTQLNKAGINIKSVITSQTSINFILSEENGDKALSLVKGMGFSSVTDISVLKDLSLIGIVGHGMQHAYGVSAKIFTAVANNHINVVISGSGASDLVSYLVVSKSDKEKSVREIYSAFFG</sequence>
<dbReference type="GO" id="GO:0004072">
    <property type="term" value="F:aspartate kinase activity"/>
    <property type="evidence" value="ECO:0007669"/>
    <property type="project" value="UniProtKB-EC"/>
</dbReference>
<dbReference type="PANTHER" id="PTHR21499">
    <property type="entry name" value="ASPARTATE KINASE"/>
    <property type="match status" value="1"/>
</dbReference>
<evidence type="ECO:0000259" key="7">
    <source>
        <dbReference type="Pfam" id="PF00696"/>
    </source>
</evidence>
<dbReference type="InterPro" id="IPR042199">
    <property type="entry name" value="AsparK_Bifunc_asparK/hSer_DH"/>
</dbReference>
<dbReference type="InterPro" id="IPR027795">
    <property type="entry name" value="CASTOR_ACT_dom"/>
</dbReference>